<protein>
    <recommendedName>
        <fullName evidence="14">Glycosyltransferase family 31 protein</fullName>
    </recommendedName>
</protein>
<dbReference type="GO" id="GO:0051072">
    <property type="term" value="P:4,6-pyruvylated galactose residue biosynthetic process"/>
    <property type="evidence" value="ECO:0007669"/>
    <property type="project" value="TreeGrafter"/>
</dbReference>
<evidence type="ECO:0000256" key="5">
    <source>
        <dbReference type="ARBA" id="ARBA00022692"/>
    </source>
</evidence>
<accession>A0A5C3LCD5</accession>
<proteinExistence type="inferred from homology"/>
<dbReference type="GO" id="GO:0016758">
    <property type="term" value="F:hexosyltransferase activity"/>
    <property type="evidence" value="ECO:0007669"/>
    <property type="project" value="InterPro"/>
</dbReference>
<feature type="compositionally biased region" description="Low complexity" evidence="10">
    <location>
        <begin position="46"/>
        <end position="60"/>
    </location>
</feature>
<evidence type="ECO:0000256" key="4">
    <source>
        <dbReference type="ARBA" id="ARBA00022679"/>
    </source>
</evidence>
<reference evidence="12 13" key="1">
    <citation type="journal article" date="2019" name="Nat. Ecol. Evol.">
        <title>Megaphylogeny resolves global patterns of mushroom evolution.</title>
        <authorList>
            <person name="Varga T."/>
            <person name="Krizsan K."/>
            <person name="Foldi C."/>
            <person name="Dima B."/>
            <person name="Sanchez-Garcia M."/>
            <person name="Sanchez-Ramirez S."/>
            <person name="Szollosi G.J."/>
            <person name="Szarkandi J.G."/>
            <person name="Papp V."/>
            <person name="Albert L."/>
            <person name="Andreopoulos W."/>
            <person name="Angelini C."/>
            <person name="Antonin V."/>
            <person name="Barry K.W."/>
            <person name="Bougher N.L."/>
            <person name="Buchanan P."/>
            <person name="Buyck B."/>
            <person name="Bense V."/>
            <person name="Catcheside P."/>
            <person name="Chovatia M."/>
            <person name="Cooper J."/>
            <person name="Damon W."/>
            <person name="Desjardin D."/>
            <person name="Finy P."/>
            <person name="Geml J."/>
            <person name="Haridas S."/>
            <person name="Hughes K."/>
            <person name="Justo A."/>
            <person name="Karasinski D."/>
            <person name="Kautmanova I."/>
            <person name="Kiss B."/>
            <person name="Kocsube S."/>
            <person name="Kotiranta H."/>
            <person name="LaButti K.M."/>
            <person name="Lechner B.E."/>
            <person name="Liimatainen K."/>
            <person name="Lipzen A."/>
            <person name="Lukacs Z."/>
            <person name="Mihaltcheva S."/>
            <person name="Morgado L.N."/>
            <person name="Niskanen T."/>
            <person name="Noordeloos M.E."/>
            <person name="Ohm R.A."/>
            <person name="Ortiz-Santana B."/>
            <person name="Ovrebo C."/>
            <person name="Racz N."/>
            <person name="Riley R."/>
            <person name="Savchenko A."/>
            <person name="Shiryaev A."/>
            <person name="Soop K."/>
            <person name="Spirin V."/>
            <person name="Szebenyi C."/>
            <person name="Tomsovsky M."/>
            <person name="Tulloss R.E."/>
            <person name="Uehling J."/>
            <person name="Grigoriev I.V."/>
            <person name="Vagvolgyi C."/>
            <person name="Papp T."/>
            <person name="Martin F.M."/>
            <person name="Miettinen O."/>
            <person name="Hibbett D.S."/>
            <person name="Nagy L.G."/>
        </authorList>
    </citation>
    <scope>NUCLEOTIDE SEQUENCE [LARGE SCALE GENOMIC DNA]</scope>
    <source>
        <strain evidence="12 13">CBS 121175</strain>
    </source>
</reference>
<feature type="compositionally biased region" description="Pro residues" evidence="10">
    <location>
        <begin position="28"/>
        <end position="38"/>
    </location>
</feature>
<keyword evidence="3" id="KW-0328">Glycosyltransferase</keyword>
<evidence type="ECO:0000256" key="10">
    <source>
        <dbReference type="SAM" id="MobiDB-lite"/>
    </source>
</evidence>
<keyword evidence="5 11" id="KW-0812">Transmembrane</keyword>
<evidence type="ECO:0000256" key="6">
    <source>
        <dbReference type="ARBA" id="ARBA00022968"/>
    </source>
</evidence>
<feature type="transmembrane region" description="Helical" evidence="11">
    <location>
        <begin position="113"/>
        <end position="136"/>
    </location>
</feature>
<evidence type="ECO:0000256" key="8">
    <source>
        <dbReference type="ARBA" id="ARBA00023034"/>
    </source>
</evidence>
<comment type="similarity">
    <text evidence="2">Belongs to the glycosyltransferase 31 family.</text>
</comment>
<dbReference type="Proteomes" id="UP000307440">
    <property type="component" value="Unassembled WGS sequence"/>
</dbReference>
<keyword evidence="7 11" id="KW-1133">Transmembrane helix</keyword>
<dbReference type="AlphaFoldDB" id="A0A5C3LCD5"/>
<dbReference type="InterPro" id="IPR002659">
    <property type="entry name" value="Glyco_trans_31"/>
</dbReference>
<feature type="region of interest" description="Disordered" evidence="10">
    <location>
        <begin position="1"/>
        <end position="61"/>
    </location>
</feature>
<evidence type="ECO:0000256" key="11">
    <source>
        <dbReference type="SAM" id="Phobius"/>
    </source>
</evidence>
<organism evidence="12 13">
    <name type="scientific">Coprinopsis marcescibilis</name>
    <name type="common">Agaric fungus</name>
    <name type="synonym">Psathyrella marcescibilis</name>
    <dbReference type="NCBI Taxonomy" id="230819"/>
    <lineage>
        <taxon>Eukaryota</taxon>
        <taxon>Fungi</taxon>
        <taxon>Dikarya</taxon>
        <taxon>Basidiomycota</taxon>
        <taxon>Agaricomycotina</taxon>
        <taxon>Agaricomycetes</taxon>
        <taxon>Agaricomycetidae</taxon>
        <taxon>Agaricales</taxon>
        <taxon>Agaricineae</taxon>
        <taxon>Psathyrellaceae</taxon>
        <taxon>Coprinopsis</taxon>
    </lineage>
</organism>
<keyword evidence="13" id="KW-1185">Reference proteome</keyword>
<dbReference type="PANTHER" id="PTHR11214:SF333">
    <property type="entry name" value="GLYCOSYLTRANSFERASE FAMILY 31 PROTEIN"/>
    <property type="match status" value="1"/>
</dbReference>
<keyword evidence="4" id="KW-0808">Transferase</keyword>
<keyword evidence="8" id="KW-0333">Golgi apparatus</keyword>
<evidence type="ECO:0000256" key="2">
    <source>
        <dbReference type="ARBA" id="ARBA00008661"/>
    </source>
</evidence>
<name>A0A5C3LCD5_COPMA</name>
<gene>
    <name evidence="12" type="ORF">FA15DRAFT_580231</name>
</gene>
<evidence type="ECO:0000256" key="1">
    <source>
        <dbReference type="ARBA" id="ARBA00004323"/>
    </source>
</evidence>
<feature type="compositionally biased region" description="Polar residues" evidence="10">
    <location>
        <begin position="1"/>
        <end position="18"/>
    </location>
</feature>
<dbReference type="OrthoDB" id="2139606at2759"/>
<dbReference type="EMBL" id="ML210146">
    <property type="protein sequence ID" value="TFK30418.1"/>
    <property type="molecule type" value="Genomic_DNA"/>
</dbReference>
<evidence type="ECO:0000256" key="3">
    <source>
        <dbReference type="ARBA" id="ARBA00022676"/>
    </source>
</evidence>
<evidence type="ECO:0000256" key="9">
    <source>
        <dbReference type="ARBA" id="ARBA00023136"/>
    </source>
</evidence>
<comment type="subcellular location">
    <subcellularLocation>
        <location evidence="1">Golgi apparatus membrane</location>
        <topology evidence="1">Single-pass type II membrane protein</topology>
    </subcellularLocation>
</comment>
<dbReference type="PANTHER" id="PTHR11214">
    <property type="entry name" value="BETA-1,3-N-ACETYLGLUCOSAMINYLTRANSFERASE"/>
    <property type="match status" value="1"/>
</dbReference>
<keyword evidence="6" id="KW-0735">Signal-anchor</keyword>
<evidence type="ECO:0000313" key="13">
    <source>
        <dbReference type="Proteomes" id="UP000307440"/>
    </source>
</evidence>
<keyword evidence="9 11" id="KW-0472">Membrane</keyword>
<dbReference type="GO" id="GO:0000139">
    <property type="term" value="C:Golgi membrane"/>
    <property type="evidence" value="ECO:0007669"/>
    <property type="project" value="UniProtKB-SubCell"/>
</dbReference>
<sequence>MQPQHLQVEGHSSSRNSWPSTTASTPAPSRPTSPPVPPHFTGLQYSSSCPSDSDSESMSPLIPGALRRMSKRSSNWWSTSRRRRRRDGTFVRTLIKCLKKLVRHPLFPAQPMTIILALMLFTIIAIAITLLLMYILNPDKEPLPWRAYCTDTSLVPLSDTAHPLQGILVERSSSSFPPANLDSLPPAGLFLGVFTVDSSFERRMLIRTTWASHSRSRNGAAEGDGGRGTSRTIVRFILGQPRKDWERRVKLEMETYNDIVILPISENMNSGKTHSFFSWASLNAWVPPVYAASEVPPPHFSYSNYTVSPPPLAPHDPIAAWENVHSNQTNSWTRPDYVVKVDDDSFVMLAELETRLRIELHQSQEALQETTKRAAESAFSATSPVRSTSLTPLIQAPESSTDQDPLVYWGYLITNRLHQFMAGELCALSWGLVDWVAKDPGVRTMTKGAEDKQTAKWMRSHPRADKVRWTSQRCWIYDHPRSGTVYAHGFLFPSEVSRIKRSMMSYFTENTETRKRDDGELELEVHAAVPLTAQNRQDPKLYRRRYLSSPYAWAHSSVSTFGVRYAPPLPNLTVKQSIEALVEGSELSLLHEGGTTTPESALLHREGRRARYENNRVGGTIVVHFIKKNMWFLEAARALLGDKEESEMERYKLEMS</sequence>
<evidence type="ECO:0000313" key="12">
    <source>
        <dbReference type="EMBL" id="TFK30418.1"/>
    </source>
</evidence>
<evidence type="ECO:0000256" key="7">
    <source>
        <dbReference type="ARBA" id="ARBA00022989"/>
    </source>
</evidence>
<evidence type="ECO:0008006" key="14">
    <source>
        <dbReference type="Google" id="ProtNLM"/>
    </source>
</evidence>
<dbReference type="STRING" id="230819.A0A5C3LCD5"/>